<name>A0A225MDJ4_9BURK</name>
<feature type="chain" id="PRO_5012804709" evidence="3">
    <location>
        <begin position="43"/>
        <end position="699"/>
    </location>
</feature>
<dbReference type="Gene3D" id="1.10.1240.20">
    <property type="entry name" value="Lytic transglycosylase, superhelical linker domain"/>
    <property type="match status" value="1"/>
</dbReference>
<protein>
    <submittedName>
        <fullName evidence="5">Lytic transglycosylase</fullName>
    </submittedName>
</protein>
<accession>A0A225MDJ4</accession>
<keyword evidence="6" id="KW-1185">Reference proteome</keyword>
<dbReference type="RefSeq" id="WP_088603988.1">
    <property type="nucleotide sequence ID" value="NZ_NJIH01000007.1"/>
</dbReference>
<dbReference type="CDD" id="cd13401">
    <property type="entry name" value="Slt70-like"/>
    <property type="match status" value="1"/>
</dbReference>
<evidence type="ECO:0000256" key="1">
    <source>
        <dbReference type="ARBA" id="ARBA00007734"/>
    </source>
</evidence>
<dbReference type="GO" id="GO:0004553">
    <property type="term" value="F:hydrolase activity, hydrolyzing O-glycosyl compounds"/>
    <property type="evidence" value="ECO:0007669"/>
    <property type="project" value="InterPro"/>
</dbReference>
<dbReference type="InterPro" id="IPR008939">
    <property type="entry name" value="Lytic_TGlycosylase_superhlx_U"/>
</dbReference>
<dbReference type="SUPFAM" id="SSF53955">
    <property type="entry name" value="Lysozyme-like"/>
    <property type="match status" value="1"/>
</dbReference>
<feature type="domain" description="Transglycosylase SLT" evidence="4">
    <location>
        <begin position="533"/>
        <end position="636"/>
    </location>
</feature>
<gene>
    <name evidence="5" type="ORF">CEY11_13865</name>
</gene>
<dbReference type="InterPro" id="IPR037061">
    <property type="entry name" value="Lytic_TGlycoase_superhlx_L_sf"/>
</dbReference>
<dbReference type="PANTHER" id="PTHR37423">
    <property type="entry name" value="SOLUBLE LYTIC MUREIN TRANSGLYCOSYLASE-RELATED"/>
    <property type="match status" value="1"/>
</dbReference>
<reference evidence="6" key="1">
    <citation type="submission" date="2017-06" db="EMBL/GenBank/DDBJ databases">
        <title>Herbaspirillum phytohormonus sp. nov., isolated from the root nodule of Robinia pseudoacacia in lead-zinc mine.</title>
        <authorList>
            <person name="Fan M."/>
            <person name="Lin Y."/>
        </authorList>
    </citation>
    <scope>NUCLEOTIDE SEQUENCE [LARGE SCALE GENOMIC DNA]</scope>
    <source>
        <strain evidence="6">SC-089</strain>
    </source>
</reference>
<evidence type="ECO:0000256" key="3">
    <source>
        <dbReference type="SAM" id="SignalP"/>
    </source>
</evidence>
<dbReference type="InterPro" id="IPR008258">
    <property type="entry name" value="Transglycosylase_SLT_dom_1"/>
</dbReference>
<sequence length="699" mass="76893">MLSRQSQRYQKTLNLSHVALRKLSRKSWWLALSVGLAGCAGAKLPAGTAAAATVQAEAPAAPAADPPYVPLQLQPAPGVQQALLDARQALQHRQWDQLATLMPAAQGDALVGDYPTYWYLRQQLKDPNAAIPAAAIQHFLANSRDPYLIDQLKANWIVAAARKGDYAMVERIGPVKTGGAQVECARLQAKAVGGKPVSASEALAVFASGRECWSLLNLLVASNVLGWPQLEPMLRDAIELNRKGDAQRLADQLFQPAGMSAYHALMQNPKRWLSKQPAPRSRAQTELVTLALGRLARASDRDAAAAYVEQHWAHAVPAADLQWVWGQFGLMAALDVDSSAVRWYRRSGDARMTDNNHAWEVRSELRQARIDWNRVRKAIDKMSASQRAEPVWTYWYGRALAARGDRAGATARYQSIAGVLDFYGQLANEELGRPISIPPEPPPVTAAELAQARADVGLRRGLRLFRLGWRPEAVAEWNFSLRGMSDRQLLAAAELARHEQIFDRVINTSLKTTHEIDFKQRFIAPFEGRVAAKARQIDLDPAWVYGLIRQESRFITDARSAVGASGLMQLMPATARWVARKIGMDNFSPASVNDFDTNTILGTNYLSMVLQRLDGSQLLATAGYNAGPGRPVQWRSKLSGPVEGAIFAETIPFTETRLYVKHVMSNATYYATMFTGQPQSLKARLGVVSPEPSAKVGMP</sequence>
<dbReference type="Pfam" id="PF01464">
    <property type="entry name" value="SLT"/>
    <property type="match status" value="1"/>
</dbReference>
<feature type="signal peptide" evidence="3">
    <location>
        <begin position="1"/>
        <end position="42"/>
    </location>
</feature>
<comment type="caution">
    <text evidence="5">The sequence shown here is derived from an EMBL/GenBank/DDBJ whole genome shotgun (WGS) entry which is preliminary data.</text>
</comment>
<dbReference type="PANTHER" id="PTHR37423:SF5">
    <property type="entry name" value="SOLUBLE LYTIC MUREIN TRANSGLYCOSYLASE"/>
    <property type="match status" value="1"/>
</dbReference>
<dbReference type="SUPFAM" id="SSF48435">
    <property type="entry name" value="Bacterial muramidases"/>
    <property type="match status" value="1"/>
</dbReference>
<organism evidence="5 6">
    <name type="scientific">Candidimonas nitroreducens</name>
    <dbReference type="NCBI Taxonomy" id="683354"/>
    <lineage>
        <taxon>Bacteria</taxon>
        <taxon>Pseudomonadati</taxon>
        <taxon>Pseudomonadota</taxon>
        <taxon>Betaproteobacteria</taxon>
        <taxon>Burkholderiales</taxon>
        <taxon>Alcaligenaceae</taxon>
        <taxon>Candidimonas</taxon>
    </lineage>
</organism>
<proteinExistence type="inferred from homology"/>
<dbReference type="Proteomes" id="UP000214603">
    <property type="component" value="Unassembled WGS sequence"/>
</dbReference>
<dbReference type="AlphaFoldDB" id="A0A225MDJ4"/>
<evidence type="ECO:0000313" key="5">
    <source>
        <dbReference type="EMBL" id="OWT59258.1"/>
    </source>
</evidence>
<dbReference type="EMBL" id="NJIH01000007">
    <property type="protein sequence ID" value="OWT59258.1"/>
    <property type="molecule type" value="Genomic_DNA"/>
</dbReference>
<dbReference type="InterPro" id="IPR023346">
    <property type="entry name" value="Lysozyme-like_dom_sf"/>
</dbReference>
<comment type="similarity">
    <text evidence="1">Belongs to the transglycosylase Slt family.</text>
</comment>
<dbReference type="Gene3D" id="1.10.530.10">
    <property type="match status" value="1"/>
</dbReference>
<dbReference type="OrthoDB" id="92254at2"/>
<keyword evidence="2 3" id="KW-0732">Signal</keyword>
<dbReference type="GO" id="GO:0042597">
    <property type="term" value="C:periplasmic space"/>
    <property type="evidence" value="ECO:0007669"/>
    <property type="project" value="InterPro"/>
</dbReference>
<evidence type="ECO:0000313" key="6">
    <source>
        <dbReference type="Proteomes" id="UP000214603"/>
    </source>
</evidence>
<evidence type="ECO:0000259" key="4">
    <source>
        <dbReference type="Pfam" id="PF01464"/>
    </source>
</evidence>
<dbReference type="Gene3D" id="1.25.20.10">
    <property type="entry name" value="Bacterial muramidases"/>
    <property type="match status" value="1"/>
</dbReference>
<evidence type="ECO:0000256" key="2">
    <source>
        <dbReference type="ARBA" id="ARBA00022729"/>
    </source>
</evidence>